<dbReference type="AlphaFoldDB" id="Q55E27"/>
<organism evidence="2 3">
    <name type="scientific">Dictyostelium discoideum</name>
    <name type="common">Social amoeba</name>
    <dbReference type="NCBI Taxonomy" id="44689"/>
    <lineage>
        <taxon>Eukaryota</taxon>
        <taxon>Amoebozoa</taxon>
        <taxon>Evosea</taxon>
        <taxon>Eumycetozoa</taxon>
        <taxon>Dictyostelia</taxon>
        <taxon>Dictyosteliales</taxon>
        <taxon>Dictyosteliaceae</taxon>
        <taxon>Dictyostelium</taxon>
    </lineage>
</organism>
<dbReference type="Proteomes" id="UP000002195">
    <property type="component" value="Unassembled WGS sequence"/>
</dbReference>
<sequence>MWGENNKKNESINVTKKILLETSNLVVKNAQTTTNLGNLKGEIEKKYAKLQSEINSLNNYINRERNEINNLKRENDRNSLPLIFRLLNPFGALIVLLSDLSGLKSRVAYKQKEVNRMSRELDCLTSQKTLVTQSLSYTEKEIVQFNKTKNCLELSLNGLGIKKTNDENLKFGLELLKIEFGILSVDSDLSRELLEIGRNHVPKYEEKLKILFTENNLTFNLIEN</sequence>
<gene>
    <name evidence="2" type="ORF">DDB_G0270512</name>
</gene>
<comment type="caution">
    <text evidence="2">The sequence shown here is derived from an EMBL/GenBank/DDBJ whole genome shotgun (WGS) entry which is preliminary data.</text>
</comment>
<keyword evidence="3" id="KW-1185">Reference proteome</keyword>
<dbReference type="SMR" id="Q55E27"/>
<dbReference type="PaxDb" id="44689-DDB0201721"/>
<reference evidence="2 3" key="1">
    <citation type="journal article" date="2005" name="Nature">
        <title>The genome of the social amoeba Dictyostelium discoideum.</title>
        <authorList>
            <consortium name="The Dictyostelium discoideum Sequencing Consortium"/>
            <person name="Eichinger L."/>
            <person name="Pachebat J.A."/>
            <person name="Glockner G."/>
            <person name="Rajandream M.A."/>
            <person name="Sucgang R."/>
            <person name="Berriman M."/>
            <person name="Song J."/>
            <person name="Olsen R."/>
            <person name="Szafranski K."/>
            <person name="Xu Q."/>
            <person name="Tunggal B."/>
            <person name="Kummerfeld S."/>
            <person name="Madera M."/>
            <person name="Konfortov B.A."/>
            <person name="Rivero F."/>
            <person name="Bankier A.T."/>
            <person name="Lehmann R."/>
            <person name="Hamlin N."/>
            <person name="Davies R."/>
            <person name="Gaudet P."/>
            <person name="Fey P."/>
            <person name="Pilcher K."/>
            <person name="Chen G."/>
            <person name="Saunders D."/>
            <person name="Sodergren E."/>
            <person name="Davis P."/>
            <person name="Kerhornou A."/>
            <person name="Nie X."/>
            <person name="Hall N."/>
            <person name="Anjard C."/>
            <person name="Hemphill L."/>
            <person name="Bason N."/>
            <person name="Farbrother P."/>
            <person name="Desany B."/>
            <person name="Just E."/>
            <person name="Morio T."/>
            <person name="Rost R."/>
            <person name="Churcher C."/>
            <person name="Cooper J."/>
            <person name="Haydock S."/>
            <person name="van Driessche N."/>
            <person name="Cronin A."/>
            <person name="Goodhead I."/>
            <person name="Muzny D."/>
            <person name="Mourier T."/>
            <person name="Pain A."/>
            <person name="Lu M."/>
            <person name="Harper D."/>
            <person name="Lindsay R."/>
            <person name="Hauser H."/>
            <person name="James K."/>
            <person name="Quiles M."/>
            <person name="Madan Babu M."/>
            <person name="Saito T."/>
            <person name="Buchrieser C."/>
            <person name="Wardroper A."/>
            <person name="Felder M."/>
            <person name="Thangavelu M."/>
            <person name="Johnson D."/>
            <person name="Knights A."/>
            <person name="Loulseged H."/>
            <person name="Mungall K."/>
            <person name="Oliver K."/>
            <person name="Price C."/>
            <person name="Quail M.A."/>
            <person name="Urushihara H."/>
            <person name="Hernandez J."/>
            <person name="Rabbinowitsch E."/>
            <person name="Steffen D."/>
            <person name="Sanders M."/>
            <person name="Ma J."/>
            <person name="Kohara Y."/>
            <person name="Sharp S."/>
            <person name="Simmonds M."/>
            <person name="Spiegler S."/>
            <person name="Tivey A."/>
            <person name="Sugano S."/>
            <person name="White B."/>
            <person name="Walker D."/>
            <person name="Woodward J."/>
            <person name="Winckler T."/>
            <person name="Tanaka Y."/>
            <person name="Shaulsky G."/>
            <person name="Schleicher M."/>
            <person name="Weinstock G."/>
            <person name="Rosenthal A."/>
            <person name="Cox E.C."/>
            <person name="Chisholm R.L."/>
            <person name="Gibbs R."/>
            <person name="Loomis W.F."/>
            <person name="Platzer M."/>
            <person name="Kay R.R."/>
            <person name="Williams J."/>
            <person name="Dear P.H."/>
            <person name="Noegel A.A."/>
            <person name="Barrell B."/>
            <person name="Kuspa A."/>
        </authorList>
    </citation>
    <scope>NUCLEOTIDE SEQUENCE [LARGE SCALE GENOMIC DNA]</scope>
    <source>
        <strain evidence="2 3">AX4</strain>
    </source>
</reference>
<dbReference type="InParanoid" id="Q55E27"/>
<dbReference type="GeneID" id="8616898"/>
<dbReference type="VEuPathDB" id="AmoebaDB:DDB_G0270512"/>
<name>Q55E27_DICDI</name>
<dbReference type="FunCoup" id="Q55E27">
    <property type="interactions" value="2"/>
</dbReference>
<dbReference type="KEGG" id="ddi:DDB_G0270512"/>
<keyword evidence="1" id="KW-0175">Coiled coil</keyword>
<evidence type="ECO:0000256" key="1">
    <source>
        <dbReference type="SAM" id="Coils"/>
    </source>
</evidence>
<accession>Q55E27</accession>
<protein>
    <submittedName>
        <fullName evidence="2">Uncharacterized protein</fullName>
    </submittedName>
</protein>
<proteinExistence type="predicted"/>
<evidence type="ECO:0000313" key="3">
    <source>
        <dbReference type="Proteomes" id="UP000002195"/>
    </source>
</evidence>
<dbReference type="HOGENOM" id="CLU_1236962_0_0_1"/>
<dbReference type="RefSeq" id="XP_645954.1">
    <property type="nucleotide sequence ID" value="XM_640862.1"/>
</dbReference>
<evidence type="ECO:0000313" key="2">
    <source>
        <dbReference type="EMBL" id="EAL72606.1"/>
    </source>
</evidence>
<dbReference type="EMBL" id="AAFI02000005">
    <property type="protein sequence ID" value="EAL72606.1"/>
    <property type="molecule type" value="Genomic_DNA"/>
</dbReference>
<feature type="coiled-coil region" evidence="1">
    <location>
        <begin position="40"/>
        <end position="74"/>
    </location>
</feature>